<protein>
    <recommendedName>
        <fullName evidence="6">Fatty acid hydroxylase domain-containing protein</fullName>
    </recommendedName>
</protein>
<dbReference type="InterPro" id="IPR006694">
    <property type="entry name" value="Fatty_acid_hydroxylase"/>
</dbReference>
<dbReference type="AlphaFoldDB" id="A0AAD5TGX6"/>
<sequence length="337" mass="39177">MKTNWRKEGRSAWTFHERLLAFLDILPTTIPAPRHSEQDKIPYMPEWQMHRWILSRALPPLALHYAIVKSTGGAAWHPVAMVFFYAVWFKAIGIQQIWSLRWQGETYGFLDGQRARDDVPDGSAAKIVHSLSATSTLRPLLMVYLAYDPKVHALVGPHWLYLPLTIGLYGIVLDFWFYWYHRAMHIVGPLWKYHRTHHLTKHPNPLLTLYADAPQELGDIIGIPALTFFTLRMMGVPFNFYDWWLCGQYVVFSELAGHSGVRIHATPPSLLTPILRYFGGDLVIEDHDLHHRRGWRDSFNYGKQTRLWDRVFGTCAPRIESRLGNVDYEHPACIPLW</sequence>
<keyword evidence="8" id="KW-1185">Reference proteome</keyword>
<dbReference type="InterPro" id="IPR050307">
    <property type="entry name" value="Sterol_Desaturase_Related"/>
</dbReference>
<reference evidence="7" key="1">
    <citation type="submission" date="2020-05" db="EMBL/GenBank/DDBJ databases">
        <title>Phylogenomic resolution of chytrid fungi.</title>
        <authorList>
            <person name="Stajich J.E."/>
            <person name="Amses K."/>
            <person name="Simmons R."/>
            <person name="Seto K."/>
            <person name="Myers J."/>
            <person name="Bonds A."/>
            <person name="Quandt C.A."/>
            <person name="Barry K."/>
            <person name="Liu P."/>
            <person name="Grigoriev I."/>
            <person name="Longcore J.E."/>
            <person name="James T.Y."/>
        </authorList>
    </citation>
    <scope>NUCLEOTIDE SEQUENCE</scope>
    <source>
        <strain evidence="7">JEL0379</strain>
    </source>
</reference>
<evidence type="ECO:0000256" key="2">
    <source>
        <dbReference type="ARBA" id="ARBA00022692"/>
    </source>
</evidence>
<feature type="domain" description="Fatty acid hydroxylase" evidence="6">
    <location>
        <begin position="168"/>
        <end position="314"/>
    </location>
</feature>
<dbReference type="GO" id="GO:0008610">
    <property type="term" value="P:lipid biosynthetic process"/>
    <property type="evidence" value="ECO:0007669"/>
    <property type="project" value="InterPro"/>
</dbReference>
<dbReference type="Proteomes" id="UP001212152">
    <property type="component" value="Unassembled WGS sequence"/>
</dbReference>
<keyword evidence="2 5" id="KW-0812">Transmembrane</keyword>
<evidence type="ECO:0000259" key="6">
    <source>
        <dbReference type="Pfam" id="PF04116"/>
    </source>
</evidence>
<comment type="caution">
    <text evidence="7">The sequence shown here is derived from an EMBL/GenBank/DDBJ whole genome shotgun (WGS) entry which is preliminary data.</text>
</comment>
<feature type="transmembrane region" description="Helical" evidence="5">
    <location>
        <begin position="159"/>
        <end position="179"/>
    </location>
</feature>
<evidence type="ECO:0000313" key="8">
    <source>
        <dbReference type="Proteomes" id="UP001212152"/>
    </source>
</evidence>
<name>A0AAD5TGX6_9FUNG</name>
<evidence type="ECO:0000256" key="1">
    <source>
        <dbReference type="ARBA" id="ARBA00004370"/>
    </source>
</evidence>
<evidence type="ECO:0000256" key="4">
    <source>
        <dbReference type="ARBA" id="ARBA00023136"/>
    </source>
</evidence>
<evidence type="ECO:0000256" key="5">
    <source>
        <dbReference type="SAM" id="Phobius"/>
    </source>
</evidence>
<evidence type="ECO:0000313" key="7">
    <source>
        <dbReference type="EMBL" id="KAJ3176226.1"/>
    </source>
</evidence>
<comment type="subcellular location">
    <subcellularLocation>
        <location evidence="1">Membrane</location>
    </subcellularLocation>
</comment>
<keyword evidence="3 5" id="KW-1133">Transmembrane helix</keyword>
<dbReference type="GO" id="GO:0016020">
    <property type="term" value="C:membrane"/>
    <property type="evidence" value="ECO:0007669"/>
    <property type="project" value="UniProtKB-SubCell"/>
</dbReference>
<dbReference type="GO" id="GO:0016491">
    <property type="term" value="F:oxidoreductase activity"/>
    <property type="evidence" value="ECO:0007669"/>
    <property type="project" value="InterPro"/>
</dbReference>
<keyword evidence="4 5" id="KW-0472">Membrane</keyword>
<evidence type="ECO:0000256" key="3">
    <source>
        <dbReference type="ARBA" id="ARBA00022989"/>
    </source>
</evidence>
<accession>A0AAD5TGX6</accession>
<organism evidence="7 8">
    <name type="scientific">Geranomyces variabilis</name>
    <dbReference type="NCBI Taxonomy" id="109894"/>
    <lineage>
        <taxon>Eukaryota</taxon>
        <taxon>Fungi</taxon>
        <taxon>Fungi incertae sedis</taxon>
        <taxon>Chytridiomycota</taxon>
        <taxon>Chytridiomycota incertae sedis</taxon>
        <taxon>Chytridiomycetes</taxon>
        <taxon>Spizellomycetales</taxon>
        <taxon>Powellomycetaceae</taxon>
        <taxon>Geranomyces</taxon>
    </lineage>
</organism>
<dbReference type="PANTHER" id="PTHR11863">
    <property type="entry name" value="STEROL DESATURASE"/>
    <property type="match status" value="1"/>
</dbReference>
<feature type="transmembrane region" description="Helical" evidence="5">
    <location>
        <begin position="79"/>
        <end position="98"/>
    </location>
</feature>
<proteinExistence type="predicted"/>
<dbReference type="EMBL" id="JADGJQ010000043">
    <property type="protein sequence ID" value="KAJ3176226.1"/>
    <property type="molecule type" value="Genomic_DNA"/>
</dbReference>
<gene>
    <name evidence="7" type="ORF">HDU87_005441</name>
</gene>
<dbReference type="GO" id="GO:0005506">
    <property type="term" value="F:iron ion binding"/>
    <property type="evidence" value="ECO:0007669"/>
    <property type="project" value="InterPro"/>
</dbReference>
<dbReference type="Pfam" id="PF04116">
    <property type="entry name" value="FA_hydroxylase"/>
    <property type="match status" value="1"/>
</dbReference>